<dbReference type="GeneID" id="59333613"/>
<keyword evidence="2" id="KW-1185">Reference proteome</keyword>
<comment type="caution">
    <text evidence="1">The sequence shown here is derived from an EMBL/GenBank/DDBJ whole genome shotgun (WGS) entry which is preliminary data.</text>
</comment>
<proteinExistence type="predicted"/>
<evidence type="ECO:0000313" key="1">
    <source>
        <dbReference type="EMBL" id="KAF6219381.1"/>
    </source>
</evidence>
<evidence type="ECO:0000313" key="2">
    <source>
        <dbReference type="Proteomes" id="UP000593566"/>
    </source>
</evidence>
<dbReference type="Proteomes" id="UP000593566">
    <property type="component" value="Unassembled WGS sequence"/>
</dbReference>
<sequence>MAALPPAAPAFQKAHIKENRGPSFFVTMLCVTNFLCVHYGVGKHLIAINPATAYEILHIGFFDSLC</sequence>
<dbReference type="RefSeq" id="XP_037148816.1">
    <property type="nucleotide sequence ID" value="XM_037296118.1"/>
</dbReference>
<dbReference type="AlphaFoldDB" id="A0A8H6F8Y4"/>
<accession>A0A8H6F8Y4</accession>
<gene>
    <name evidence="1" type="ORF">HO133_005207</name>
</gene>
<dbReference type="EMBL" id="JACCJB010000020">
    <property type="protein sequence ID" value="KAF6219381.1"/>
    <property type="molecule type" value="Genomic_DNA"/>
</dbReference>
<protein>
    <submittedName>
        <fullName evidence="1">Uncharacterized protein</fullName>
    </submittedName>
</protein>
<reference evidence="1 2" key="1">
    <citation type="journal article" date="2020" name="Genomics">
        <title>Complete, high-quality genomes from long-read metagenomic sequencing of two wolf lichen thalli reveals enigmatic genome architecture.</title>
        <authorList>
            <person name="McKenzie S.K."/>
            <person name="Walston R.F."/>
            <person name="Allen J.L."/>
        </authorList>
    </citation>
    <scope>NUCLEOTIDE SEQUENCE [LARGE SCALE GENOMIC DNA]</scope>
    <source>
        <strain evidence="1">WasteWater1</strain>
    </source>
</reference>
<organism evidence="1 2">
    <name type="scientific">Letharia lupina</name>
    <dbReference type="NCBI Taxonomy" id="560253"/>
    <lineage>
        <taxon>Eukaryota</taxon>
        <taxon>Fungi</taxon>
        <taxon>Dikarya</taxon>
        <taxon>Ascomycota</taxon>
        <taxon>Pezizomycotina</taxon>
        <taxon>Lecanoromycetes</taxon>
        <taxon>OSLEUM clade</taxon>
        <taxon>Lecanoromycetidae</taxon>
        <taxon>Lecanorales</taxon>
        <taxon>Lecanorineae</taxon>
        <taxon>Parmeliaceae</taxon>
        <taxon>Letharia</taxon>
    </lineage>
</organism>
<name>A0A8H6F8Y4_9LECA</name>